<keyword evidence="1" id="KW-0732">Signal</keyword>
<feature type="signal peptide" evidence="1">
    <location>
        <begin position="1"/>
        <end position="18"/>
    </location>
</feature>
<keyword evidence="3" id="KW-1185">Reference proteome</keyword>
<organism evidence="2 3">
    <name type="scientific">Caballeronia glathei</name>
    <dbReference type="NCBI Taxonomy" id="60547"/>
    <lineage>
        <taxon>Bacteria</taxon>
        <taxon>Pseudomonadati</taxon>
        <taxon>Pseudomonadota</taxon>
        <taxon>Betaproteobacteria</taxon>
        <taxon>Burkholderiales</taxon>
        <taxon>Burkholderiaceae</taxon>
        <taxon>Caballeronia</taxon>
    </lineage>
</organism>
<accession>A0A069PPH5</accession>
<dbReference type="Proteomes" id="UP000027466">
    <property type="component" value="Unassembled WGS sequence"/>
</dbReference>
<evidence type="ECO:0000313" key="3">
    <source>
        <dbReference type="Proteomes" id="UP000027466"/>
    </source>
</evidence>
<dbReference type="STRING" id="60547.GCA_000751215_02915"/>
<feature type="chain" id="PRO_5007372461" evidence="1">
    <location>
        <begin position="19"/>
        <end position="328"/>
    </location>
</feature>
<name>A0A069PPH5_9BURK</name>
<comment type="caution">
    <text evidence="2">The sequence shown here is derived from an EMBL/GenBank/DDBJ whole genome shotgun (WGS) entry which is preliminary data.</text>
</comment>
<protein>
    <submittedName>
        <fullName evidence="2">Uncharacterized protein</fullName>
    </submittedName>
</protein>
<proteinExistence type="predicted"/>
<sequence>MKKIIAGALALFSALSFGATLNPIQLLNPAGSTAGQSIVSTGPTTAPAWGVSTLAPIAGNTVLGNSTGAAAVPGAVSVPNCLGASSALNYTAGSGFGCNATINAITLGGATFSSPGPIGSVSSSTGAFSSISTPSATIGGGTIDNTAIGASAASTGRFTSVTVTTGGVGITGGLTMATGAITPVSTAGIAGTTTNNNATAGSWGEYQTNSTAGTSLTSATAANATSITNLPAGDWDVSCVVTFVPAVGTIPSIIAAGVTTASATLPGPNIGGFVQFASSFPSGAAQVMIAPTVRVSLASPTTTFCVAQSTFTGGTSTVNGFIRARRVR</sequence>
<dbReference type="AlphaFoldDB" id="A0A069PPH5"/>
<dbReference type="RefSeq" id="WP_035931386.1">
    <property type="nucleotide sequence ID" value="NZ_CADFFX010000020.1"/>
</dbReference>
<gene>
    <name evidence="2" type="ORF">BG61_34115</name>
</gene>
<dbReference type="EMBL" id="JFHC01000064">
    <property type="protein sequence ID" value="KDR39171.1"/>
    <property type="molecule type" value="Genomic_DNA"/>
</dbReference>
<reference evidence="2 3" key="1">
    <citation type="submission" date="2014-03" db="EMBL/GenBank/DDBJ databases">
        <title>Draft Genome Sequences of Four Burkholderia Strains.</title>
        <authorList>
            <person name="Liu X.Y."/>
            <person name="Li C.X."/>
            <person name="Xu J.H."/>
        </authorList>
    </citation>
    <scope>NUCLEOTIDE SEQUENCE [LARGE SCALE GENOMIC DNA]</scope>
    <source>
        <strain evidence="2 3">DSM 50014</strain>
    </source>
</reference>
<evidence type="ECO:0000313" key="2">
    <source>
        <dbReference type="EMBL" id="KDR39171.1"/>
    </source>
</evidence>
<evidence type="ECO:0000256" key="1">
    <source>
        <dbReference type="SAM" id="SignalP"/>
    </source>
</evidence>